<protein>
    <submittedName>
        <fullName evidence="1">Uncharacterized protein</fullName>
    </submittedName>
</protein>
<organism evidence="1">
    <name type="scientific">Pseudomonas sp. 13.2</name>
    <dbReference type="NCBI Taxonomy" id="3144665"/>
    <lineage>
        <taxon>Bacteria</taxon>
        <taxon>Pseudomonadati</taxon>
        <taxon>Pseudomonadota</taxon>
        <taxon>Gammaproteobacteria</taxon>
        <taxon>Pseudomonadales</taxon>
        <taxon>Pseudomonadaceae</taxon>
        <taxon>Pseudomonas</taxon>
    </lineage>
</organism>
<sequence length="74" mass="8109">MTTERVMHLEHALAAVFAAAEQQGIDIGELRRQAIGGLIGNTSWQWVNAERVPGAIAEIESALWLLEREPEEAG</sequence>
<reference evidence="1" key="2">
    <citation type="submission" date="2024-05" db="EMBL/GenBank/DDBJ databases">
        <authorList>
            <person name="Mellies J."/>
            <person name="Newton I."/>
        </authorList>
    </citation>
    <scope>NUCLEOTIDE SEQUENCE</scope>
    <source>
        <strain evidence="1">13.2</strain>
    </source>
</reference>
<dbReference type="EMBL" id="CP157179">
    <property type="protein sequence ID" value="XBG32195.1"/>
    <property type="molecule type" value="Genomic_DNA"/>
</dbReference>
<reference evidence="1" key="1">
    <citation type="journal article" date="2019" name="Microbiol. Resour. Announc.">
        <title>Draft Genome Sequences of Five Environmental Bacterial Isolates That Degrade Polyethylene Terephthalate Plastic.</title>
        <authorList>
            <person name="Leon-Zayas R."/>
            <person name="Roberts C."/>
            <person name="Vague M."/>
            <person name="Mellies J.L."/>
        </authorList>
    </citation>
    <scope>NUCLEOTIDE SEQUENCE</scope>
    <source>
        <strain evidence="1">13.2</strain>
    </source>
</reference>
<gene>
    <name evidence="1" type="ORF">ABH853_02485</name>
</gene>
<proteinExistence type="predicted"/>
<evidence type="ECO:0000313" key="1">
    <source>
        <dbReference type="EMBL" id="XBG32195.1"/>
    </source>
</evidence>
<accession>A0AAU7BHY7</accession>
<dbReference type="AlphaFoldDB" id="A0AAU7BHY7"/>
<name>A0AAU7BHY7_9PSED</name>